<dbReference type="EMBL" id="FOVD01000010">
    <property type="protein sequence ID" value="SFN89583.1"/>
    <property type="molecule type" value="Genomic_DNA"/>
</dbReference>
<evidence type="ECO:0000313" key="1">
    <source>
        <dbReference type="EMBL" id="SFN89583.1"/>
    </source>
</evidence>
<keyword evidence="2" id="KW-1185">Reference proteome</keyword>
<accession>A0A1I5CRM0</accession>
<evidence type="ECO:0000313" key="2">
    <source>
        <dbReference type="Proteomes" id="UP000198769"/>
    </source>
</evidence>
<dbReference type="OrthoDB" id="1245790at2"/>
<dbReference type="Proteomes" id="UP000198769">
    <property type="component" value="Unassembled WGS sequence"/>
</dbReference>
<sequence>MNRKNLFVAATILSNVAYSQVGINTPSPISTFDITAKNTTGASTSVDGLLIPRVDRQRAQSMAAVPISTLVYINSVTTGTQTGTAINMDTVGYYYYNGTAWAKLNAPINNIYNTDGTLTANRTVNQADKTLAFTGTAVNAFSVDGNTVSVDAANNRVGIGTLTPQKTLHVNGSAQVTNELNVGGNATTAGSAGTTGQILSSNGANAAPSWVDKVTASTGVGVTKQHLTPANPNSILNSASGDYSFRYSSTSTNGYWQIRLNTPSATVFSIFDVEFESRLGSVSNDYNNTVYQRRLVTTISPNVWTSLNPNNAAGAANEYNVYHIYNLSTGVIVRFTCALSALPATNQSMILEEF</sequence>
<organism evidence="1 2">
    <name type="scientific">Chryseobacterium oleae</name>
    <dbReference type="NCBI Taxonomy" id="491207"/>
    <lineage>
        <taxon>Bacteria</taxon>
        <taxon>Pseudomonadati</taxon>
        <taxon>Bacteroidota</taxon>
        <taxon>Flavobacteriia</taxon>
        <taxon>Flavobacteriales</taxon>
        <taxon>Weeksellaceae</taxon>
        <taxon>Chryseobacterium group</taxon>
        <taxon>Chryseobacterium</taxon>
    </lineage>
</organism>
<protein>
    <submittedName>
        <fullName evidence="1">Uncharacterized protein</fullName>
    </submittedName>
</protein>
<dbReference type="RefSeq" id="WP_090027477.1">
    <property type="nucleotide sequence ID" value="NZ_FOVD01000010.1"/>
</dbReference>
<dbReference type="AlphaFoldDB" id="A0A1I5CRM0"/>
<gene>
    <name evidence="1" type="ORF">SAMN05421594_4625</name>
</gene>
<reference evidence="2" key="1">
    <citation type="submission" date="2016-10" db="EMBL/GenBank/DDBJ databases">
        <authorList>
            <person name="Varghese N."/>
            <person name="Submissions S."/>
        </authorList>
    </citation>
    <scope>NUCLEOTIDE SEQUENCE [LARGE SCALE GENOMIC DNA]</scope>
    <source>
        <strain evidence="2">DSM 25575</strain>
    </source>
</reference>
<name>A0A1I5CRM0_CHROL</name>
<proteinExistence type="predicted"/>